<dbReference type="RefSeq" id="WP_343050788.1">
    <property type="nucleotide sequence ID" value="NZ_BAAAOV010000005.1"/>
</dbReference>
<dbReference type="Proteomes" id="UP000585905">
    <property type="component" value="Unassembled WGS sequence"/>
</dbReference>
<feature type="domain" description="DUF1206" evidence="2">
    <location>
        <begin position="105"/>
        <end position="171"/>
    </location>
</feature>
<name>A0A839ECW7_9MICO</name>
<dbReference type="EMBL" id="JACGWX010000001">
    <property type="protein sequence ID" value="MBA8847175.1"/>
    <property type="molecule type" value="Genomic_DNA"/>
</dbReference>
<keyword evidence="4" id="KW-1185">Reference proteome</keyword>
<protein>
    <recommendedName>
        <fullName evidence="2">DUF1206 domain-containing protein</fullName>
    </recommendedName>
</protein>
<reference evidence="3 4" key="1">
    <citation type="submission" date="2020-07" db="EMBL/GenBank/DDBJ databases">
        <title>Sequencing the genomes of 1000 actinobacteria strains.</title>
        <authorList>
            <person name="Klenk H.-P."/>
        </authorList>
    </citation>
    <scope>NUCLEOTIDE SEQUENCE [LARGE SCALE GENOMIC DNA]</scope>
    <source>
        <strain evidence="3 4">DSM 19663</strain>
    </source>
</reference>
<comment type="caution">
    <text evidence="3">The sequence shown here is derived from an EMBL/GenBank/DDBJ whole genome shotgun (WGS) entry which is preliminary data.</text>
</comment>
<feature type="domain" description="DUF1206" evidence="2">
    <location>
        <begin position="194"/>
        <end position="262"/>
    </location>
</feature>
<evidence type="ECO:0000313" key="4">
    <source>
        <dbReference type="Proteomes" id="UP000585905"/>
    </source>
</evidence>
<keyword evidence="1" id="KW-0812">Transmembrane</keyword>
<evidence type="ECO:0000256" key="1">
    <source>
        <dbReference type="SAM" id="Phobius"/>
    </source>
</evidence>
<feature type="transmembrane region" description="Helical" evidence="1">
    <location>
        <begin position="67"/>
        <end position="93"/>
    </location>
</feature>
<dbReference type="AlphaFoldDB" id="A0A839ECW7"/>
<organism evidence="3 4">
    <name type="scientific">Microcella alkalica</name>
    <dbReference type="NCBI Taxonomy" id="355930"/>
    <lineage>
        <taxon>Bacteria</taxon>
        <taxon>Bacillati</taxon>
        <taxon>Actinomycetota</taxon>
        <taxon>Actinomycetes</taxon>
        <taxon>Micrococcales</taxon>
        <taxon>Microbacteriaceae</taxon>
        <taxon>Microcella</taxon>
    </lineage>
</organism>
<keyword evidence="1" id="KW-0472">Membrane</keyword>
<feature type="transmembrane region" description="Helical" evidence="1">
    <location>
        <begin position="105"/>
        <end position="125"/>
    </location>
</feature>
<sequence length="265" mass="26345">MRARAVSEARSSRPFQIAARTGFATNGLLHVLMGLLALGVATGAGTGGQDADPSGALSAIAATPGGMILTWALAAGLAALALWLLIEGLLLLLPAGEIGRGLVSALKGLVYGALAASAVTIAMGGRSDSVEDAREVSAFLIGTPGGVFVLGLLGAVIGGIGAYFIVKGARRGFRDDLRVPDGKTGRTVVTLGVIGYVAKGVALLALGVLVIVAAVTADSSGVTGLDGALRAIAELPFGVALLSIVGVGLVAYGVYCGARARWSRL</sequence>
<feature type="transmembrane region" description="Helical" evidence="1">
    <location>
        <begin position="235"/>
        <end position="255"/>
    </location>
</feature>
<keyword evidence="1" id="KW-1133">Transmembrane helix</keyword>
<evidence type="ECO:0000259" key="2">
    <source>
        <dbReference type="Pfam" id="PF06724"/>
    </source>
</evidence>
<feature type="domain" description="DUF1206" evidence="2">
    <location>
        <begin position="22"/>
        <end position="89"/>
    </location>
</feature>
<feature type="transmembrane region" description="Helical" evidence="1">
    <location>
        <begin position="187"/>
        <end position="215"/>
    </location>
</feature>
<proteinExistence type="predicted"/>
<dbReference type="Pfam" id="PF06724">
    <property type="entry name" value="DUF1206"/>
    <property type="match status" value="3"/>
</dbReference>
<gene>
    <name evidence="3" type="ORF">FHX53_000739</name>
</gene>
<dbReference type="InterPro" id="IPR009597">
    <property type="entry name" value="DUF1206"/>
</dbReference>
<accession>A0A839ECW7</accession>
<feature type="transmembrane region" description="Helical" evidence="1">
    <location>
        <begin position="145"/>
        <end position="166"/>
    </location>
</feature>
<evidence type="ECO:0000313" key="3">
    <source>
        <dbReference type="EMBL" id="MBA8847175.1"/>
    </source>
</evidence>